<dbReference type="Pfam" id="PF13839">
    <property type="entry name" value="PC-Esterase"/>
    <property type="match status" value="1"/>
</dbReference>
<reference evidence="4" key="1">
    <citation type="submission" date="2024-10" db="EMBL/GenBank/DDBJ databases">
        <authorList>
            <person name="Ryan C."/>
        </authorList>
    </citation>
    <scope>NUCLEOTIDE SEQUENCE [LARGE SCALE GENOMIC DNA]</scope>
</reference>
<feature type="region of interest" description="Disordered" evidence="2">
    <location>
        <begin position="11"/>
        <end position="33"/>
    </location>
</feature>
<gene>
    <name evidence="4" type="ORF">URODEC1_LOCUS26476</name>
</gene>
<dbReference type="InterPro" id="IPR026057">
    <property type="entry name" value="TBL_C"/>
</dbReference>
<evidence type="ECO:0000256" key="2">
    <source>
        <dbReference type="SAM" id="MobiDB-lite"/>
    </source>
</evidence>
<evidence type="ECO:0000313" key="4">
    <source>
        <dbReference type="EMBL" id="CAL4930501.1"/>
    </source>
</evidence>
<name>A0ABC8XRH6_9POAL</name>
<organism evidence="4 5">
    <name type="scientific">Urochloa decumbens</name>
    <dbReference type="NCBI Taxonomy" id="240449"/>
    <lineage>
        <taxon>Eukaryota</taxon>
        <taxon>Viridiplantae</taxon>
        <taxon>Streptophyta</taxon>
        <taxon>Embryophyta</taxon>
        <taxon>Tracheophyta</taxon>
        <taxon>Spermatophyta</taxon>
        <taxon>Magnoliopsida</taxon>
        <taxon>Liliopsida</taxon>
        <taxon>Poales</taxon>
        <taxon>Poaceae</taxon>
        <taxon>PACMAD clade</taxon>
        <taxon>Panicoideae</taxon>
        <taxon>Panicodae</taxon>
        <taxon>Paniceae</taxon>
        <taxon>Melinidinae</taxon>
        <taxon>Urochloa</taxon>
    </lineage>
</organism>
<dbReference type="InterPro" id="IPR029962">
    <property type="entry name" value="TBL"/>
</dbReference>
<feature type="compositionally biased region" description="Basic and acidic residues" evidence="2">
    <location>
        <begin position="11"/>
        <end position="23"/>
    </location>
</feature>
<evidence type="ECO:0000259" key="3">
    <source>
        <dbReference type="Pfam" id="PF13839"/>
    </source>
</evidence>
<dbReference type="AlphaFoldDB" id="A0ABC8XRH6"/>
<feature type="domain" description="Trichome birefringence-like C-terminal" evidence="3">
    <location>
        <begin position="94"/>
        <end position="377"/>
    </location>
</feature>
<keyword evidence="5" id="KW-1185">Reference proteome</keyword>
<evidence type="ECO:0000256" key="1">
    <source>
        <dbReference type="ARBA" id="ARBA00007727"/>
    </source>
</evidence>
<protein>
    <recommendedName>
        <fullName evidence="3">Trichome birefringence-like C-terminal domain-containing protein</fullName>
    </recommendedName>
</protein>
<dbReference type="EMBL" id="OZ075125">
    <property type="protein sequence ID" value="CAL4930501.1"/>
    <property type="molecule type" value="Genomic_DNA"/>
</dbReference>
<accession>A0ABC8XRH6</accession>
<proteinExistence type="inferred from homology"/>
<evidence type="ECO:0000313" key="5">
    <source>
        <dbReference type="Proteomes" id="UP001497457"/>
    </source>
</evidence>
<dbReference type="PANTHER" id="PTHR32285:SF7">
    <property type="entry name" value="PROTEIN TRICHOME BIREFRINGENCE-LIKE 3"/>
    <property type="match status" value="1"/>
</dbReference>
<sequence length="379" mass="42823">MVRVLSLEIMEKKKDKQTNEQKRTTSLPAGARMMLTRPVENATPAPPPVENAPPPVKEVAPPTLVKEVAPPTPAKAAFDPSRCSVTEGYWAYNRFDPAAVLEKLRGKRMMFVGDSLQMGQWLSFVCLVNSAVPYTARTMERTSTLSVFTATDYNATIEFYWAPYLVESNSDRNIRLGADGRVLHVDAVELHAKHWKAADILVFDSYVWWMTGSRIKTVWGAFGDDGYEELDAWVAFRLGLKTWANWVDANVDPNATRVFFMSISTTHMRSEDWGREGGIRCYNETWPITRKGYWGSGADRRMMEVVSDVLGRMRVPVALLNVTQLTEHRVDAHVSVYTETGGQLLTPEQQADPNTYTDCIHWCLPGVPDTWNQILYAHL</sequence>
<dbReference type="PANTHER" id="PTHR32285">
    <property type="entry name" value="PROTEIN TRICHOME BIREFRINGENCE-LIKE 9-RELATED"/>
    <property type="match status" value="1"/>
</dbReference>
<dbReference type="Proteomes" id="UP001497457">
    <property type="component" value="Chromosome 15b"/>
</dbReference>
<comment type="similarity">
    <text evidence="1">Belongs to the PC-esterase family. TBL subfamily.</text>
</comment>